<dbReference type="EMBL" id="JAYMYQ010000001">
    <property type="protein sequence ID" value="KAK7359532.1"/>
    <property type="molecule type" value="Genomic_DNA"/>
</dbReference>
<dbReference type="AlphaFoldDB" id="A0AAN9MRY7"/>
<evidence type="ECO:0000313" key="2">
    <source>
        <dbReference type="Proteomes" id="UP001367508"/>
    </source>
</evidence>
<gene>
    <name evidence="1" type="ORF">VNO77_01493</name>
</gene>
<reference evidence="1 2" key="1">
    <citation type="submission" date="2024-01" db="EMBL/GenBank/DDBJ databases">
        <title>The genomes of 5 underutilized Papilionoideae crops provide insights into root nodulation and disease resistanc.</title>
        <authorList>
            <person name="Jiang F."/>
        </authorList>
    </citation>
    <scope>NUCLEOTIDE SEQUENCE [LARGE SCALE GENOMIC DNA]</scope>
    <source>
        <strain evidence="1">LVBAO_FW01</strain>
        <tissue evidence="1">Leaves</tissue>
    </source>
</reference>
<comment type="caution">
    <text evidence="1">The sequence shown here is derived from an EMBL/GenBank/DDBJ whole genome shotgun (WGS) entry which is preliminary data.</text>
</comment>
<sequence>MNEGEKERKYWDWRDKRGYGFWVTINDLDSLRKISLVGSDMSVGPRRAIDDNLLLLLLLLLPYLHQKPHSFGTLLIANTLSKGPQEISGFYIDVYGSAENNSLRHTKVIPFYAP</sequence>
<accession>A0AAN9MRY7</accession>
<evidence type="ECO:0000313" key="1">
    <source>
        <dbReference type="EMBL" id="KAK7359532.1"/>
    </source>
</evidence>
<protein>
    <submittedName>
        <fullName evidence="1">Uncharacterized protein</fullName>
    </submittedName>
</protein>
<organism evidence="1 2">
    <name type="scientific">Canavalia gladiata</name>
    <name type="common">Sword bean</name>
    <name type="synonym">Dolichos gladiatus</name>
    <dbReference type="NCBI Taxonomy" id="3824"/>
    <lineage>
        <taxon>Eukaryota</taxon>
        <taxon>Viridiplantae</taxon>
        <taxon>Streptophyta</taxon>
        <taxon>Embryophyta</taxon>
        <taxon>Tracheophyta</taxon>
        <taxon>Spermatophyta</taxon>
        <taxon>Magnoliopsida</taxon>
        <taxon>eudicotyledons</taxon>
        <taxon>Gunneridae</taxon>
        <taxon>Pentapetalae</taxon>
        <taxon>rosids</taxon>
        <taxon>fabids</taxon>
        <taxon>Fabales</taxon>
        <taxon>Fabaceae</taxon>
        <taxon>Papilionoideae</taxon>
        <taxon>50 kb inversion clade</taxon>
        <taxon>NPAAA clade</taxon>
        <taxon>indigoferoid/millettioid clade</taxon>
        <taxon>Phaseoleae</taxon>
        <taxon>Canavalia</taxon>
    </lineage>
</organism>
<name>A0AAN9MRY7_CANGL</name>
<keyword evidence="2" id="KW-1185">Reference proteome</keyword>
<proteinExistence type="predicted"/>
<dbReference type="Proteomes" id="UP001367508">
    <property type="component" value="Unassembled WGS sequence"/>
</dbReference>